<evidence type="ECO:0000256" key="4">
    <source>
        <dbReference type="ARBA" id="ARBA00022692"/>
    </source>
</evidence>
<proteinExistence type="predicted"/>
<dbReference type="InterPro" id="IPR019127">
    <property type="entry name" value="Exosortase"/>
</dbReference>
<dbReference type="GO" id="GO:0005886">
    <property type="term" value="C:plasma membrane"/>
    <property type="evidence" value="ECO:0007669"/>
    <property type="project" value="UniProtKB-SubCell"/>
</dbReference>
<keyword evidence="2" id="KW-1003">Cell membrane</keyword>
<keyword evidence="4 8" id="KW-0812">Transmembrane</keyword>
<protein>
    <recommendedName>
        <fullName evidence="11">Exosortase/archaeosortase family protein</fullName>
    </recommendedName>
</protein>
<evidence type="ECO:0008006" key="11">
    <source>
        <dbReference type="Google" id="ProtNLM"/>
    </source>
</evidence>
<reference evidence="9 10" key="1">
    <citation type="journal article" date="2016" name="Nat. Commun.">
        <title>Thousands of microbial genomes shed light on interconnected biogeochemical processes in an aquifer system.</title>
        <authorList>
            <person name="Anantharaman K."/>
            <person name="Brown C.T."/>
            <person name="Hug L.A."/>
            <person name="Sharon I."/>
            <person name="Castelle C.J."/>
            <person name="Probst A.J."/>
            <person name="Thomas B.C."/>
            <person name="Singh A."/>
            <person name="Wilkins M.J."/>
            <person name="Karaoz U."/>
            <person name="Brodie E.L."/>
            <person name="Williams K.H."/>
            <person name="Hubbard S.S."/>
            <person name="Banfield J.F."/>
        </authorList>
    </citation>
    <scope>NUCLEOTIDE SEQUENCE [LARGE SCALE GENOMIC DNA]</scope>
</reference>
<evidence type="ECO:0000256" key="7">
    <source>
        <dbReference type="ARBA" id="ARBA00023136"/>
    </source>
</evidence>
<feature type="transmembrane region" description="Helical" evidence="8">
    <location>
        <begin position="141"/>
        <end position="166"/>
    </location>
</feature>
<keyword evidence="5" id="KW-0378">Hydrolase</keyword>
<keyword evidence="7 8" id="KW-0472">Membrane</keyword>
<sequence length="203" mass="22946">MEEEILKRKSAQSPFGQSVLTGFRGVSKNLFIILVFLLMSLPLFTTFNEILTKIAEKSGVYTFLTRSIVPFETRAVSIILKPFGIEGKPTISHLFIKRPDGSTTGIYFSWNCLGWQSAILLLLTLFTGLSGNHPVGRKIETILLGLSGTFLINLVRISFVTVIAYYFGQIPATVVHDYGGTLFTVAWFFFYWWFSYKFILEGK</sequence>
<dbReference type="Proteomes" id="UP000178851">
    <property type="component" value="Unassembled WGS sequence"/>
</dbReference>
<evidence type="ECO:0000313" key="10">
    <source>
        <dbReference type="Proteomes" id="UP000178851"/>
    </source>
</evidence>
<evidence type="ECO:0000256" key="2">
    <source>
        <dbReference type="ARBA" id="ARBA00022475"/>
    </source>
</evidence>
<comment type="subcellular location">
    <subcellularLocation>
        <location evidence="1">Cell membrane</location>
        <topology evidence="1">Multi-pass membrane protein</topology>
    </subcellularLocation>
</comment>
<dbReference type="EMBL" id="MGGI01000009">
    <property type="protein sequence ID" value="OGM27028.1"/>
    <property type="molecule type" value="Genomic_DNA"/>
</dbReference>
<organism evidence="9 10">
    <name type="scientific">Candidatus Woesebacteria bacterium RIFCSPHIGHO2_01_FULL_39_28</name>
    <dbReference type="NCBI Taxonomy" id="1802496"/>
    <lineage>
        <taxon>Bacteria</taxon>
        <taxon>Candidatus Woeseibacteriota</taxon>
    </lineage>
</organism>
<feature type="transmembrane region" description="Helical" evidence="8">
    <location>
        <begin position="30"/>
        <end position="47"/>
    </location>
</feature>
<dbReference type="GO" id="GO:0006508">
    <property type="term" value="P:proteolysis"/>
    <property type="evidence" value="ECO:0007669"/>
    <property type="project" value="UniProtKB-KW"/>
</dbReference>
<keyword evidence="6 8" id="KW-1133">Transmembrane helix</keyword>
<dbReference type="AlphaFoldDB" id="A0A1F7YKB1"/>
<dbReference type="GO" id="GO:0008233">
    <property type="term" value="F:peptidase activity"/>
    <property type="evidence" value="ECO:0007669"/>
    <property type="project" value="UniProtKB-KW"/>
</dbReference>
<evidence type="ECO:0000256" key="6">
    <source>
        <dbReference type="ARBA" id="ARBA00022989"/>
    </source>
</evidence>
<dbReference type="Pfam" id="PF09721">
    <property type="entry name" value="Exosortase_EpsH"/>
    <property type="match status" value="1"/>
</dbReference>
<dbReference type="NCBIfam" id="TIGR04178">
    <property type="entry name" value="exo_archaeo"/>
    <property type="match status" value="1"/>
</dbReference>
<gene>
    <name evidence="9" type="ORF">A2627_02565</name>
</gene>
<comment type="caution">
    <text evidence="9">The sequence shown here is derived from an EMBL/GenBank/DDBJ whole genome shotgun (WGS) entry which is preliminary data.</text>
</comment>
<feature type="transmembrane region" description="Helical" evidence="8">
    <location>
        <begin position="107"/>
        <end position="129"/>
    </location>
</feature>
<dbReference type="InterPro" id="IPR026392">
    <property type="entry name" value="Exo/Archaeosortase_dom"/>
</dbReference>
<evidence type="ECO:0000313" key="9">
    <source>
        <dbReference type="EMBL" id="OGM27028.1"/>
    </source>
</evidence>
<evidence type="ECO:0000256" key="3">
    <source>
        <dbReference type="ARBA" id="ARBA00022670"/>
    </source>
</evidence>
<keyword evidence="3" id="KW-0645">Protease</keyword>
<evidence type="ECO:0000256" key="1">
    <source>
        <dbReference type="ARBA" id="ARBA00004651"/>
    </source>
</evidence>
<evidence type="ECO:0000256" key="8">
    <source>
        <dbReference type="SAM" id="Phobius"/>
    </source>
</evidence>
<feature type="transmembrane region" description="Helical" evidence="8">
    <location>
        <begin position="178"/>
        <end position="194"/>
    </location>
</feature>
<name>A0A1F7YKB1_9BACT</name>
<accession>A0A1F7YKB1</accession>
<evidence type="ECO:0000256" key="5">
    <source>
        <dbReference type="ARBA" id="ARBA00022801"/>
    </source>
</evidence>